<evidence type="ECO:0000256" key="3">
    <source>
        <dbReference type="ARBA" id="ARBA00005970"/>
    </source>
</evidence>
<evidence type="ECO:0000256" key="6">
    <source>
        <dbReference type="ARBA" id="ARBA00022909"/>
    </source>
</evidence>
<dbReference type="GO" id="GO:0008153">
    <property type="term" value="P:4-aminobenzoate biosynthetic process"/>
    <property type="evidence" value="ECO:0007669"/>
    <property type="project" value="TreeGrafter"/>
</dbReference>
<evidence type="ECO:0000256" key="5">
    <source>
        <dbReference type="ARBA" id="ARBA00022679"/>
    </source>
</evidence>
<protein>
    <recommendedName>
        <fullName evidence="4">aminodeoxychorismate synthase</fullName>
        <ecNumber evidence="4">2.6.1.85</ecNumber>
    </recommendedName>
    <alternativeName>
        <fullName evidence="8">Para-aminobenzoate synthase</fullName>
    </alternativeName>
    <alternativeName>
        <fullName evidence="9">p-aminobenzoic acid synthase</fullName>
    </alternativeName>
</protein>
<dbReference type="GO" id="GO:0046656">
    <property type="term" value="P:folic acid biosynthetic process"/>
    <property type="evidence" value="ECO:0007669"/>
    <property type="project" value="UniProtKB-KW"/>
</dbReference>
<reference evidence="13 14" key="1">
    <citation type="submission" date="2014-04" db="EMBL/GenBank/DDBJ databases">
        <authorList>
            <consortium name="DOE Joint Genome Institute"/>
            <person name="Kuo A."/>
            <person name="Tarkka M."/>
            <person name="Buscot F."/>
            <person name="Kohler A."/>
            <person name="Nagy L.G."/>
            <person name="Floudas D."/>
            <person name="Copeland A."/>
            <person name="Barry K.W."/>
            <person name="Cichocki N."/>
            <person name="Veneault-Fourrey C."/>
            <person name="LaButti K."/>
            <person name="Lindquist E.A."/>
            <person name="Lipzen A."/>
            <person name="Lundell T."/>
            <person name="Morin E."/>
            <person name="Murat C."/>
            <person name="Sun H."/>
            <person name="Tunlid A."/>
            <person name="Henrissat B."/>
            <person name="Grigoriev I.V."/>
            <person name="Hibbett D.S."/>
            <person name="Martin F."/>
            <person name="Nordberg H.P."/>
            <person name="Cantor M.N."/>
            <person name="Hua S.X."/>
        </authorList>
    </citation>
    <scope>NUCLEOTIDE SEQUENCE [LARGE SCALE GENOMIC DNA]</scope>
    <source>
        <strain evidence="13 14">F 1598</strain>
    </source>
</reference>
<comment type="catalytic activity">
    <reaction evidence="1">
        <text>chorismate + L-glutamine = 4-amino-4-deoxychorismate + L-glutamate</text>
        <dbReference type="Rhea" id="RHEA:11672"/>
        <dbReference type="ChEBI" id="CHEBI:29748"/>
        <dbReference type="ChEBI" id="CHEBI:29985"/>
        <dbReference type="ChEBI" id="CHEBI:58359"/>
        <dbReference type="ChEBI" id="CHEBI:58406"/>
        <dbReference type="EC" id="2.6.1.85"/>
    </reaction>
</comment>
<feature type="domain" description="Glutamine amidotransferase" evidence="10">
    <location>
        <begin position="12"/>
        <end position="205"/>
    </location>
</feature>
<dbReference type="GO" id="GO:0005737">
    <property type="term" value="C:cytoplasm"/>
    <property type="evidence" value="ECO:0007669"/>
    <property type="project" value="TreeGrafter"/>
</dbReference>
<evidence type="ECO:0000259" key="11">
    <source>
        <dbReference type="Pfam" id="PF00425"/>
    </source>
</evidence>
<dbReference type="SUPFAM" id="SSF52317">
    <property type="entry name" value="Class I glutamine amidotransferase-like"/>
    <property type="match status" value="1"/>
</dbReference>
<dbReference type="InterPro" id="IPR017926">
    <property type="entry name" value="GATASE"/>
</dbReference>
<evidence type="ECO:0000256" key="8">
    <source>
        <dbReference type="ARBA" id="ARBA00031329"/>
    </source>
</evidence>
<dbReference type="InterPro" id="IPR015890">
    <property type="entry name" value="Chorismate_C"/>
</dbReference>
<sequence length="774" mass="84986">MAIDSGMPHRILLIDSYDSFTYNLACLCRQSITNCRIHIIKNDQFSLSEILPYFGYFAAVIVGPGPGSPERPEEVGIIKDLWKIANEHLLPIFGVCLGLQSLGVEFGAKLKRLDVVKHGQVSHIYHEEIDIFKGVGEVNGVRYHSLHVELAADSELQQLAWSDDGEENGLVVMALKHTSKPFWAVQYHPESVCTDGGGSEVISNFWHLARNWAGTHERRPRPWTAMAQDIIGPSWPQVLTNIPSKVPPVIGTVTTHVFASPNLATTTICELFGVSNESTAFVLLDSVAQPGRFTIIGALNHSTPKITYFTGESFVTITEGSIPIRQSLRSHDIWSWLAAFMRGRKAQGGSSEIPFWGGLVGYLSYELGVQSLSVPRRTEEVKGHPDMNLVFVERSIVRDSVTGNIYVQSLIPNDDAWISDTAARIKDAVRPLDLDVDQLTSRQKCCKALTSNAPIVVLPDKASYISRIKSAKEHLFAGDSYELCVTAPTRIIRDKFLTKSNDISASSSWELYKTLRTKNPAPYSGYIRLHPSTLVASSPERFLSYSRGPGTVCQLRPIKGTLRKGPGVTRAVAEQALAGNRKEVAENLMIVDLIRHDLHGVVGEDVEVRKFCGVEESETVWSLVSVIEGKLPLSALNIPNLDSELGWEVLSRSLPPGSMTGAPKKRSVEILQNLEDSSRNIYSGVFGYWCVGGGGDWSVVIRSCFKYDDQVDTQPDDVPRTSATANAADKEEWVIGAGGAITALSDPEAEWDEMIVKLQSALGAFGATVSPETR</sequence>
<dbReference type="Proteomes" id="UP000054166">
    <property type="component" value="Unassembled WGS sequence"/>
</dbReference>
<evidence type="ECO:0000256" key="4">
    <source>
        <dbReference type="ARBA" id="ARBA00013139"/>
    </source>
</evidence>
<evidence type="ECO:0000256" key="9">
    <source>
        <dbReference type="ARBA" id="ARBA00031904"/>
    </source>
</evidence>
<dbReference type="InParanoid" id="A0A0C3B0N1"/>
<evidence type="ECO:0000256" key="7">
    <source>
        <dbReference type="ARBA" id="ARBA00022962"/>
    </source>
</evidence>
<dbReference type="InterPro" id="IPR029062">
    <property type="entry name" value="Class_I_gatase-like"/>
</dbReference>
<evidence type="ECO:0000256" key="1">
    <source>
        <dbReference type="ARBA" id="ARBA00001000"/>
    </source>
</evidence>
<keyword evidence="5" id="KW-0808">Transferase</keyword>
<dbReference type="InterPro" id="IPR010117">
    <property type="entry name" value="PabB_fungal"/>
</dbReference>
<keyword evidence="7" id="KW-0315">Glutamine amidotransferase</keyword>
<evidence type="ECO:0000259" key="10">
    <source>
        <dbReference type="Pfam" id="PF00117"/>
    </source>
</evidence>
<dbReference type="Gene3D" id="3.60.120.10">
    <property type="entry name" value="Anthranilate synthase"/>
    <property type="match status" value="1"/>
</dbReference>
<keyword evidence="14" id="KW-1185">Reference proteome</keyword>
<dbReference type="Pfam" id="PF00117">
    <property type="entry name" value="GATase"/>
    <property type="match status" value="1"/>
</dbReference>
<dbReference type="SUPFAM" id="SSF56322">
    <property type="entry name" value="ADC synthase"/>
    <property type="match status" value="1"/>
</dbReference>
<dbReference type="PROSITE" id="PS51273">
    <property type="entry name" value="GATASE_TYPE_1"/>
    <property type="match status" value="1"/>
</dbReference>
<evidence type="ECO:0000313" key="13">
    <source>
        <dbReference type="EMBL" id="KIM79788.1"/>
    </source>
</evidence>
<proteinExistence type="inferred from homology"/>
<feature type="domain" description="Chorismate-utilising enzyme C-terminal" evidence="11">
    <location>
        <begin position="461"/>
        <end position="757"/>
    </location>
</feature>
<keyword evidence="6" id="KW-0289">Folate biosynthesis</keyword>
<dbReference type="GO" id="GO:0000162">
    <property type="term" value="P:L-tryptophan biosynthetic process"/>
    <property type="evidence" value="ECO:0007669"/>
    <property type="project" value="TreeGrafter"/>
</dbReference>
<dbReference type="AlphaFoldDB" id="A0A0C3B0N1"/>
<dbReference type="GO" id="GO:0046654">
    <property type="term" value="P:tetrahydrofolate biosynthetic process"/>
    <property type="evidence" value="ECO:0007669"/>
    <property type="project" value="UniProtKB-UniPathway"/>
</dbReference>
<dbReference type="GO" id="GO:0046820">
    <property type="term" value="F:4-amino-4-deoxychorismate synthase activity"/>
    <property type="evidence" value="ECO:0007669"/>
    <property type="project" value="UniProtKB-EC"/>
</dbReference>
<evidence type="ECO:0000313" key="14">
    <source>
        <dbReference type="Proteomes" id="UP000054166"/>
    </source>
</evidence>
<comment type="similarity">
    <text evidence="3">In the C-terminal section; belongs to the anthranilate synthase component I family.</text>
</comment>
<evidence type="ECO:0000259" key="12">
    <source>
        <dbReference type="Pfam" id="PF04715"/>
    </source>
</evidence>
<evidence type="ECO:0000256" key="2">
    <source>
        <dbReference type="ARBA" id="ARBA00005009"/>
    </source>
</evidence>
<dbReference type="InterPro" id="IPR006805">
    <property type="entry name" value="Anth_synth_I_N"/>
</dbReference>
<dbReference type="OrthoDB" id="64220at2759"/>
<comment type="pathway">
    <text evidence="2">Cofactor biosynthesis; tetrahydrofolate biosynthesis; 4-aminobenzoate from chorismate: step 1/2.</text>
</comment>
<reference evidence="14" key="2">
    <citation type="submission" date="2015-01" db="EMBL/GenBank/DDBJ databases">
        <title>Evolutionary Origins and Diversification of the Mycorrhizal Mutualists.</title>
        <authorList>
            <consortium name="DOE Joint Genome Institute"/>
            <consortium name="Mycorrhizal Genomics Consortium"/>
            <person name="Kohler A."/>
            <person name="Kuo A."/>
            <person name="Nagy L.G."/>
            <person name="Floudas D."/>
            <person name="Copeland A."/>
            <person name="Barry K.W."/>
            <person name="Cichocki N."/>
            <person name="Veneault-Fourrey C."/>
            <person name="LaButti K."/>
            <person name="Lindquist E.A."/>
            <person name="Lipzen A."/>
            <person name="Lundell T."/>
            <person name="Morin E."/>
            <person name="Murat C."/>
            <person name="Riley R."/>
            <person name="Ohm R."/>
            <person name="Sun H."/>
            <person name="Tunlid A."/>
            <person name="Henrissat B."/>
            <person name="Grigoriev I.V."/>
            <person name="Hibbett D.S."/>
            <person name="Martin F."/>
        </authorList>
    </citation>
    <scope>NUCLEOTIDE SEQUENCE [LARGE SCALE GENOMIC DNA]</scope>
    <source>
        <strain evidence="14">F 1598</strain>
    </source>
</reference>
<dbReference type="NCBIfam" id="TIGR00566">
    <property type="entry name" value="trpG_papA"/>
    <property type="match status" value="1"/>
</dbReference>
<dbReference type="Pfam" id="PF00425">
    <property type="entry name" value="Chorismate_bind"/>
    <property type="match status" value="1"/>
</dbReference>
<dbReference type="Gene3D" id="3.40.50.880">
    <property type="match status" value="1"/>
</dbReference>
<dbReference type="FunCoup" id="A0A0C3B0N1">
    <property type="interactions" value="120"/>
</dbReference>
<dbReference type="InterPro" id="IPR019999">
    <property type="entry name" value="Anth_synth_I-like"/>
</dbReference>
<accession>A0A0C3B0N1</accession>
<gene>
    <name evidence="13" type="ORF">PILCRDRAFT_822962</name>
</gene>
<dbReference type="PRINTS" id="PR00096">
    <property type="entry name" value="GATASE"/>
</dbReference>
<dbReference type="HOGENOM" id="CLU_006493_0_0_1"/>
<name>A0A0C3B0N1_PILCF</name>
<dbReference type="EC" id="2.6.1.85" evidence="4"/>
<dbReference type="PANTHER" id="PTHR11236:SF18">
    <property type="entry name" value="AMINODEOXYCHORISMATE SYNTHASE"/>
    <property type="match status" value="1"/>
</dbReference>
<dbReference type="Pfam" id="PF04715">
    <property type="entry name" value="Anth_synt_I_N"/>
    <property type="match status" value="1"/>
</dbReference>
<dbReference type="STRING" id="765440.A0A0C3B0N1"/>
<dbReference type="UniPathway" id="UPA00077">
    <property type="reaction ID" value="UER00149"/>
</dbReference>
<dbReference type="NCBIfam" id="TIGR01823">
    <property type="entry name" value="PabB-fungal"/>
    <property type="match status" value="1"/>
</dbReference>
<dbReference type="InterPro" id="IPR005801">
    <property type="entry name" value="ADC_synthase"/>
</dbReference>
<dbReference type="EMBL" id="KN833007">
    <property type="protein sequence ID" value="KIM79788.1"/>
    <property type="molecule type" value="Genomic_DNA"/>
</dbReference>
<feature type="domain" description="Anthranilate synthase component I N-terminal" evidence="12">
    <location>
        <begin position="278"/>
        <end position="407"/>
    </location>
</feature>
<dbReference type="PANTHER" id="PTHR11236">
    <property type="entry name" value="AMINOBENZOATE/ANTHRANILATE SYNTHASE"/>
    <property type="match status" value="1"/>
</dbReference>
<dbReference type="InterPro" id="IPR006221">
    <property type="entry name" value="TrpG/PapA_dom"/>
</dbReference>
<organism evidence="13 14">
    <name type="scientific">Piloderma croceum (strain F 1598)</name>
    <dbReference type="NCBI Taxonomy" id="765440"/>
    <lineage>
        <taxon>Eukaryota</taxon>
        <taxon>Fungi</taxon>
        <taxon>Dikarya</taxon>
        <taxon>Basidiomycota</taxon>
        <taxon>Agaricomycotina</taxon>
        <taxon>Agaricomycetes</taxon>
        <taxon>Agaricomycetidae</taxon>
        <taxon>Atheliales</taxon>
        <taxon>Atheliaceae</taxon>
        <taxon>Piloderma</taxon>
    </lineage>
</organism>
<dbReference type="CDD" id="cd01743">
    <property type="entry name" value="GATase1_Anthranilate_Synthase"/>
    <property type="match status" value="1"/>
</dbReference>
<dbReference type="PRINTS" id="PR00097">
    <property type="entry name" value="ANTSNTHASEII"/>
</dbReference>